<protein>
    <submittedName>
        <fullName evidence="2">Uncharacterized protein</fullName>
    </submittedName>
</protein>
<keyword evidence="1" id="KW-0812">Transmembrane</keyword>
<feature type="non-terminal residue" evidence="2">
    <location>
        <position position="1"/>
    </location>
</feature>
<keyword evidence="1" id="KW-1133">Transmembrane helix</keyword>
<reference evidence="2" key="1">
    <citation type="submission" date="2021-02" db="EMBL/GenBank/DDBJ databases">
        <authorList>
            <person name="Nowell W R."/>
        </authorList>
    </citation>
    <scope>NUCLEOTIDE SEQUENCE</scope>
</reference>
<sequence>KAGVAAAIPFIMFGCLGLLFLTVAAAIILALIPIYLNESTTTPKLSQSQLALITFYIAAVGNNTLPSGATLSSDALRALRARILLFLPYQYISDVNATSATAELANAPNAISSRRRRR</sequence>
<evidence type="ECO:0000256" key="1">
    <source>
        <dbReference type="SAM" id="Phobius"/>
    </source>
</evidence>
<dbReference type="Proteomes" id="UP000663829">
    <property type="component" value="Unassembled WGS sequence"/>
</dbReference>
<dbReference type="AlphaFoldDB" id="A0A815RRP3"/>
<name>A0A815RRP3_9BILA</name>
<keyword evidence="4" id="KW-1185">Reference proteome</keyword>
<evidence type="ECO:0000313" key="2">
    <source>
        <dbReference type="EMBL" id="CAF1478621.1"/>
    </source>
</evidence>
<feature type="transmembrane region" description="Helical" evidence="1">
    <location>
        <begin position="6"/>
        <end position="36"/>
    </location>
</feature>
<feature type="non-terminal residue" evidence="2">
    <location>
        <position position="118"/>
    </location>
</feature>
<keyword evidence="1" id="KW-0472">Membrane</keyword>
<comment type="caution">
    <text evidence="2">The sequence shown here is derived from an EMBL/GenBank/DDBJ whole genome shotgun (WGS) entry which is preliminary data.</text>
</comment>
<organism evidence="2 4">
    <name type="scientific">Didymodactylos carnosus</name>
    <dbReference type="NCBI Taxonomy" id="1234261"/>
    <lineage>
        <taxon>Eukaryota</taxon>
        <taxon>Metazoa</taxon>
        <taxon>Spiralia</taxon>
        <taxon>Gnathifera</taxon>
        <taxon>Rotifera</taxon>
        <taxon>Eurotatoria</taxon>
        <taxon>Bdelloidea</taxon>
        <taxon>Philodinida</taxon>
        <taxon>Philodinidae</taxon>
        <taxon>Didymodactylos</taxon>
    </lineage>
</organism>
<evidence type="ECO:0000313" key="4">
    <source>
        <dbReference type="Proteomes" id="UP000663829"/>
    </source>
</evidence>
<evidence type="ECO:0000313" key="3">
    <source>
        <dbReference type="EMBL" id="CAF4344180.1"/>
    </source>
</evidence>
<dbReference type="EMBL" id="CAJNOQ010020974">
    <property type="protein sequence ID" value="CAF1478621.1"/>
    <property type="molecule type" value="Genomic_DNA"/>
</dbReference>
<dbReference type="EMBL" id="CAJOBC010086452">
    <property type="protein sequence ID" value="CAF4344180.1"/>
    <property type="molecule type" value="Genomic_DNA"/>
</dbReference>
<proteinExistence type="predicted"/>
<dbReference type="Proteomes" id="UP000681722">
    <property type="component" value="Unassembled WGS sequence"/>
</dbReference>
<accession>A0A815RRP3</accession>
<gene>
    <name evidence="2" type="ORF">GPM918_LOCUS35741</name>
    <name evidence="3" type="ORF">SRO942_LOCUS36466</name>
</gene>